<dbReference type="Proteomes" id="UP000247194">
    <property type="component" value="Segment"/>
</dbReference>
<dbReference type="KEGG" id="vg:54991073"/>
<evidence type="ECO:0000313" key="1">
    <source>
        <dbReference type="EMBL" id="AWD90655.1"/>
    </source>
</evidence>
<protein>
    <recommendedName>
        <fullName evidence="3">DNMP kinase</fullName>
    </recommendedName>
</protein>
<sequence length="235" mass="26168">MTTIIGMNGAKRSGKDFGATILIDELVRRNYTVHRTSFAKALRQCAVAVSGCDPKDIDDNKDRLSVYRISLTGLRIWLRQRGLLPERATDKFMEGWAAAIKDELKLQRKQAKHAIEFFADEDGWEMAGSGRDLLIVLGQAARQLDPLFWIARLQEEVAACGATVVVVTDVRPQNEACACNIVIEVSSSNAEFEGTATESRLPDHLVTYRVFNALDKTYGSLIRTLIPNIIRTLEA</sequence>
<keyword evidence="2" id="KW-1185">Reference proteome</keyword>
<evidence type="ECO:0000313" key="2">
    <source>
        <dbReference type="Proteomes" id="UP000247194"/>
    </source>
</evidence>
<dbReference type="EMBL" id="MH113813">
    <property type="protein sequence ID" value="AWD90655.1"/>
    <property type="molecule type" value="Genomic_DNA"/>
</dbReference>
<proteinExistence type="predicted"/>
<reference evidence="1 2" key="1">
    <citation type="submission" date="2018-03" db="EMBL/GenBank/DDBJ databases">
        <title>Phage therapy in agriculture - a green tech approach to combat plant pathogenic bacteria.</title>
        <authorList>
            <person name="Carstens A.B."/>
            <person name="Djurhuus A.M."/>
            <person name="Hansen L.H."/>
        </authorList>
    </citation>
    <scope>NUCLEOTIDE SEQUENCE [LARGE SCALE GENOMIC DNA]</scope>
</reference>
<dbReference type="RefSeq" id="YP_009800573.1">
    <property type="nucleotide sequence ID" value="NC_047955.1"/>
</dbReference>
<dbReference type="GeneID" id="54991073"/>
<dbReference type="Gene3D" id="3.40.50.300">
    <property type="entry name" value="P-loop containing nucleotide triphosphate hydrolases"/>
    <property type="match status" value="1"/>
</dbReference>
<dbReference type="InterPro" id="IPR027417">
    <property type="entry name" value="P-loop_NTPase"/>
</dbReference>
<name>A0A2S1GMP8_9CAUD</name>
<accession>A0A2S1GMP8</accession>
<organism evidence="1 2">
    <name type="scientific">Pseudomonas phage Nerthus</name>
    <dbReference type="NCBI Taxonomy" id="2163984"/>
    <lineage>
        <taxon>Viruses</taxon>
        <taxon>Duplodnaviria</taxon>
        <taxon>Heunggongvirae</taxon>
        <taxon>Uroviricota</taxon>
        <taxon>Caudoviricetes</taxon>
        <taxon>Autographivirales</taxon>
        <taxon>Autosignataviridae</taxon>
        <taxon>Colwellvirinae</taxon>
        <taxon>Nerthusvirus</taxon>
        <taxon>Nerthusvirus nerthus</taxon>
        <taxon>Uliginvirus nerthus</taxon>
    </lineage>
</organism>
<evidence type="ECO:0008006" key="3">
    <source>
        <dbReference type="Google" id="ProtNLM"/>
    </source>
</evidence>